<dbReference type="InterPro" id="IPR011010">
    <property type="entry name" value="DNA_brk_join_enz"/>
</dbReference>
<dbReference type="SUPFAM" id="SSF56349">
    <property type="entry name" value="DNA breaking-rejoining enzymes"/>
    <property type="match status" value="1"/>
</dbReference>
<dbReference type="Pfam" id="PF00589">
    <property type="entry name" value="Phage_integrase"/>
    <property type="match status" value="1"/>
</dbReference>
<dbReference type="EMBL" id="JACCBF010000001">
    <property type="protein sequence ID" value="NYD33832.1"/>
    <property type="molecule type" value="Genomic_DNA"/>
</dbReference>
<dbReference type="PROSITE" id="PS51898">
    <property type="entry name" value="TYR_RECOMBINASE"/>
    <property type="match status" value="1"/>
</dbReference>
<keyword evidence="1" id="KW-0233">DNA recombination</keyword>
<reference evidence="3 4" key="1">
    <citation type="submission" date="2020-07" db="EMBL/GenBank/DDBJ databases">
        <title>Sequencing the genomes of 1000 actinobacteria strains.</title>
        <authorList>
            <person name="Klenk H.-P."/>
        </authorList>
    </citation>
    <scope>NUCLEOTIDE SEQUENCE [LARGE SCALE GENOMIC DNA]</scope>
    <source>
        <strain evidence="3 4">DSM 19082</strain>
    </source>
</reference>
<dbReference type="InterPro" id="IPR002104">
    <property type="entry name" value="Integrase_catalytic"/>
</dbReference>
<accession>A0A852S4Z5</accession>
<dbReference type="AlphaFoldDB" id="A0A852S4Z5"/>
<evidence type="ECO:0000313" key="3">
    <source>
        <dbReference type="EMBL" id="NYD33832.1"/>
    </source>
</evidence>
<evidence type="ECO:0000256" key="1">
    <source>
        <dbReference type="ARBA" id="ARBA00023172"/>
    </source>
</evidence>
<dbReference type="CDD" id="cd00397">
    <property type="entry name" value="DNA_BRE_C"/>
    <property type="match status" value="1"/>
</dbReference>
<dbReference type="Gene3D" id="1.10.443.10">
    <property type="entry name" value="Intergrase catalytic core"/>
    <property type="match status" value="1"/>
</dbReference>
<protein>
    <submittedName>
        <fullName evidence="3">Integrase/recombinase XerD</fullName>
    </submittedName>
</protein>
<evidence type="ECO:0000313" key="4">
    <source>
        <dbReference type="Proteomes" id="UP000582231"/>
    </source>
</evidence>
<evidence type="ECO:0000259" key="2">
    <source>
        <dbReference type="PROSITE" id="PS51898"/>
    </source>
</evidence>
<feature type="domain" description="Tyr recombinase" evidence="2">
    <location>
        <begin position="118"/>
        <end position="282"/>
    </location>
</feature>
<dbReference type="GO" id="GO:0003677">
    <property type="term" value="F:DNA binding"/>
    <property type="evidence" value="ECO:0007669"/>
    <property type="project" value="InterPro"/>
</dbReference>
<dbReference type="GO" id="GO:0015074">
    <property type="term" value="P:DNA integration"/>
    <property type="evidence" value="ECO:0007669"/>
    <property type="project" value="InterPro"/>
</dbReference>
<keyword evidence="4" id="KW-1185">Reference proteome</keyword>
<name>A0A852S4Z5_9ACTN</name>
<organism evidence="3 4">
    <name type="scientific">Nocardioides kongjuensis</name>
    <dbReference type="NCBI Taxonomy" id="349522"/>
    <lineage>
        <taxon>Bacteria</taxon>
        <taxon>Bacillati</taxon>
        <taxon>Actinomycetota</taxon>
        <taxon>Actinomycetes</taxon>
        <taxon>Propionibacteriales</taxon>
        <taxon>Nocardioidaceae</taxon>
        <taxon>Nocardioides</taxon>
    </lineage>
</organism>
<gene>
    <name evidence="3" type="ORF">BJ958_005378</name>
</gene>
<sequence length="289" mass="32417">MSALVLLQQPHANKHEGVLTMTTDRRISLDEYADWMRAHDASSSTIAQRVKFARGRCTAWGSLGQPAHVVAEWLDQFDGRTRNTYRAHLINLYAWLVEAGHVDDDPTKLLQRVPNPRPRPRPLTSEEIDTVLDRATGHLRAWILLAYLAGLRAHEIAKFRGEDIDRDRVTVLGKGRQLAVLPTHDDLWELAGDFPRRGFWFPSERRSSGHIAAATVSGGTKRLFQDLGMPGAIHRVRATYGTSLLRSGANVRVVQDLMRHRSLASTEHYLLATEDELSAAIKTLGRRAA</sequence>
<dbReference type="Proteomes" id="UP000582231">
    <property type="component" value="Unassembled WGS sequence"/>
</dbReference>
<dbReference type="InterPro" id="IPR013762">
    <property type="entry name" value="Integrase-like_cat_sf"/>
</dbReference>
<proteinExistence type="predicted"/>
<comment type="caution">
    <text evidence="3">The sequence shown here is derived from an EMBL/GenBank/DDBJ whole genome shotgun (WGS) entry which is preliminary data.</text>
</comment>
<dbReference type="PANTHER" id="PTHR30349">
    <property type="entry name" value="PHAGE INTEGRASE-RELATED"/>
    <property type="match status" value="1"/>
</dbReference>
<dbReference type="PANTHER" id="PTHR30349:SF64">
    <property type="entry name" value="PROPHAGE INTEGRASE INTD-RELATED"/>
    <property type="match status" value="1"/>
</dbReference>
<dbReference type="GO" id="GO:0006310">
    <property type="term" value="P:DNA recombination"/>
    <property type="evidence" value="ECO:0007669"/>
    <property type="project" value="UniProtKB-KW"/>
</dbReference>
<dbReference type="InterPro" id="IPR050090">
    <property type="entry name" value="Tyrosine_recombinase_XerCD"/>
</dbReference>
<dbReference type="RefSeq" id="WP_179729821.1">
    <property type="nucleotide sequence ID" value="NZ_BAABEF010000001.1"/>
</dbReference>